<reference evidence="2 3" key="1">
    <citation type="journal article" date="2014" name="Genome Announc.">
        <title>Draft genome sequence of Sclerotinia borealis, a psychrophilic plant pathogenic fungus.</title>
        <authorList>
            <person name="Mardanov A.V."/>
            <person name="Beletsky A.V."/>
            <person name="Kadnikov V.V."/>
            <person name="Ignatov A.N."/>
            <person name="Ravin N.V."/>
        </authorList>
    </citation>
    <scope>NUCLEOTIDE SEQUENCE [LARGE SCALE GENOMIC DNA]</scope>
    <source>
        <strain evidence="3">F-4157</strain>
    </source>
</reference>
<evidence type="ECO:0000313" key="2">
    <source>
        <dbReference type="EMBL" id="ESZ97040.1"/>
    </source>
</evidence>
<feature type="region of interest" description="Disordered" evidence="1">
    <location>
        <begin position="45"/>
        <end position="70"/>
    </location>
</feature>
<dbReference type="STRING" id="1432307.W9CRB9"/>
<dbReference type="HOGENOM" id="CLU_010892_0_0_1"/>
<comment type="caution">
    <text evidence="2">The sequence shown here is derived from an EMBL/GenBank/DDBJ whole genome shotgun (WGS) entry which is preliminary data.</text>
</comment>
<name>W9CRB9_SCLBF</name>
<dbReference type="AlphaFoldDB" id="W9CRB9"/>
<evidence type="ECO:0000313" key="3">
    <source>
        <dbReference type="Proteomes" id="UP000019487"/>
    </source>
</evidence>
<evidence type="ECO:0000256" key="1">
    <source>
        <dbReference type="SAM" id="MobiDB-lite"/>
    </source>
</evidence>
<dbReference type="OrthoDB" id="428577at2759"/>
<protein>
    <submittedName>
        <fullName evidence="2">Uncharacterized protein</fullName>
    </submittedName>
</protein>
<dbReference type="Proteomes" id="UP000019487">
    <property type="component" value="Unassembled WGS sequence"/>
</dbReference>
<gene>
    <name evidence="2" type="ORF">SBOR_2585</name>
</gene>
<proteinExistence type="predicted"/>
<sequence>MSSTGPVFWICCMCSDETPGLPIEFSHCTGCGTCSIEYARISPSTPTPSVTRTLGSTTSTSGQFTTSTNQSTTSAAQFAATYRPFVNIYGGPLSQEFLDITPSADAVSRLQHSTRRRGDHDSSLTSQHAIAAESHEVKPERTNGKRDLLETKKFQVENKHAGMNFINDNLDTKSNHESGCGNLEHRDYMNLRQHSGSMASPKLENPLGLPESSREAYQRLENIHPVSNHVSRNNDTSALEMFVNDPALYFKEVSTLEHRVIQLGDKTFKKIKIIYYSMVIPLRNFDLVTETPKFSLLPVDQRPEKYGFYIEIVASMETLSSTIGGAKLLQNERFCSGPTYNIIVADADRPKVLNVRQISMPTLALLLELLREAALNFHQKNTILEDIAEMLFYIVASLGLGIPPTAVAVDGENGKRQQDICHLLTSVQAVLHIALLSFVRLHIDDSGYTPNGSFNDGLHIETPGGEIFLAARRLRCLNGLLKQPVWAFNFIPTHSKLSKVEFDGFYLSSSIDDLAELWGPFRFEKSRASTVSSIETRGGRLLSIAHHTCPLQPLESETLCHWYSWMETESIENSTFIDTTKLLLIGVQDPQNTVRKYSKSPKFNEMNMCRCHDIYSLRYGEFELSTQAPSWTLKERTMQASGGQYLNVTLGLTYKFDAGWTLKDVILEDWVDAIKTDLSHIPNPDYMDHMDYLVVLDVSRCSGHARRISLWTVLKHTSIRHHICRNLEKDDFQMLTTMLEEFSLDQSFSAIWSILSSNKRKLFMSSFRAILKTLRSTGVGEDKLLQAWDLTSHDRIDGRKLNPGWSSFVKDDIGSATFVIITETCRTYESSHQEGDRFNTDMFLHTQICITAKQRLEKVYAAFKEDEIEEKEAESIPSAKFLPTWSVNRSQPTDFKPRQSTEKVQSDAKKKLFERIQHRQMMRQMMRSLTPGNLDINGVAEQADASMPMQSGAFSTGNDTPTVAGQYLFNEKYSLTERYDLSLKRHNALEKAICNATFTFRNVKGKKVGILLLDSLQGPAKSIDLKTLS</sequence>
<keyword evidence="3" id="KW-1185">Reference proteome</keyword>
<dbReference type="EMBL" id="AYSA01000105">
    <property type="protein sequence ID" value="ESZ97040.1"/>
    <property type="molecule type" value="Genomic_DNA"/>
</dbReference>
<organism evidence="2 3">
    <name type="scientific">Sclerotinia borealis (strain F-4128)</name>
    <dbReference type="NCBI Taxonomy" id="1432307"/>
    <lineage>
        <taxon>Eukaryota</taxon>
        <taxon>Fungi</taxon>
        <taxon>Dikarya</taxon>
        <taxon>Ascomycota</taxon>
        <taxon>Pezizomycotina</taxon>
        <taxon>Leotiomycetes</taxon>
        <taxon>Helotiales</taxon>
        <taxon>Sclerotiniaceae</taxon>
        <taxon>Sclerotinia</taxon>
    </lineage>
</organism>
<accession>W9CRB9</accession>